<dbReference type="PROSITE" id="PS51686">
    <property type="entry name" value="SAM_MT_RSMB_NOP"/>
    <property type="match status" value="1"/>
</dbReference>
<proteinExistence type="inferred from homology"/>
<organism evidence="7 8">
    <name type="scientific">Sapientia aquatica</name>
    <dbReference type="NCBI Taxonomy" id="1549640"/>
    <lineage>
        <taxon>Bacteria</taxon>
        <taxon>Pseudomonadati</taxon>
        <taxon>Pseudomonadota</taxon>
        <taxon>Betaproteobacteria</taxon>
        <taxon>Burkholderiales</taxon>
        <taxon>Oxalobacteraceae</taxon>
        <taxon>Sapientia</taxon>
    </lineage>
</organism>
<name>A0A4R5VWC7_9BURK</name>
<evidence type="ECO:0000256" key="1">
    <source>
        <dbReference type="ARBA" id="ARBA00022603"/>
    </source>
</evidence>
<evidence type="ECO:0000313" key="8">
    <source>
        <dbReference type="Proteomes" id="UP000294829"/>
    </source>
</evidence>
<dbReference type="Pfam" id="PF22458">
    <property type="entry name" value="RsmF-B_ferredox"/>
    <property type="match status" value="1"/>
</dbReference>
<dbReference type="PANTHER" id="PTHR22807:SF53">
    <property type="entry name" value="RIBOSOMAL RNA SMALL SUBUNIT METHYLTRANSFERASE B-RELATED"/>
    <property type="match status" value="1"/>
</dbReference>
<dbReference type="OrthoDB" id="9810297at2"/>
<dbReference type="SUPFAM" id="SSF53335">
    <property type="entry name" value="S-adenosyl-L-methionine-dependent methyltransferases"/>
    <property type="match status" value="1"/>
</dbReference>
<reference evidence="7 8" key="1">
    <citation type="submission" date="2019-03" db="EMBL/GenBank/DDBJ databases">
        <title>Sapientia aquatica gen. nov., sp. nov., isolated from a crater lake.</title>
        <authorList>
            <person name="Felfoldi T."/>
            <person name="Szabo A."/>
            <person name="Toth E."/>
            <person name="Schumann P."/>
            <person name="Keki Z."/>
            <person name="Marialigeti K."/>
            <person name="Mathe I."/>
        </authorList>
    </citation>
    <scope>NUCLEOTIDE SEQUENCE [LARGE SCALE GENOMIC DNA]</scope>
    <source>
        <strain evidence="7 8">SA-152</strain>
    </source>
</reference>
<feature type="active site" description="Nucleophile" evidence="5">
    <location>
        <position position="354"/>
    </location>
</feature>
<dbReference type="Gene3D" id="3.30.70.1170">
    <property type="entry name" value="Sun protein, domain 3"/>
    <property type="match status" value="1"/>
</dbReference>
<dbReference type="PRINTS" id="PR02008">
    <property type="entry name" value="RCMTFAMILY"/>
</dbReference>
<keyword evidence="4 5" id="KW-0694">RNA-binding</keyword>
<dbReference type="EMBL" id="SMYL01000009">
    <property type="protein sequence ID" value="TDK63476.1"/>
    <property type="molecule type" value="Genomic_DNA"/>
</dbReference>
<feature type="binding site" evidence="5">
    <location>
        <position position="254"/>
    </location>
    <ligand>
        <name>S-adenosyl-L-methionine</name>
        <dbReference type="ChEBI" id="CHEBI:59789"/>
    </ligand>
</feature>
<evidence type="ECO:0000256" key="5">
    <source>
        <dbReference type="PROSITE-ProRule" id="PRU01023"/>
    </source>
</evidence>
<dbReference type="GO" id="GO:0008173">
    <property type="term" value="F:RNA methyltransferase activity"/>
    <property type="evidence" value="ECO:0007669"/>
    <property type="project" value="InterPro"/>
</dbReference>
<dbReference type="CDD" id="cd02440">
    <property type="entry name" value="AdoMet_MTases"/>
    <property type="match status" value="1"/>
</dbReference>
<evidence type="ECO:0000259" key="6">
    <source>
        <dbReference type="PROSITE" id="PS51686"/>
    </source>
</evidence>
<keyword evidence="2 5" id="KW-0808">Transferase</keyword>
<protein>
    <submittedName>
        <fullName evidence="7">RsmB/NOP family class I SAM-dependent RNA methyltransferase</fullName>
    </submittedName>
</protein>
<evidence type="ECO:0000256" key="2">
    <source>
        <dbReference type="ARBA" id="ARBA00022679"/>
    </source>
</evidence>
<dbReference type="Proteomes" id="UP000294829">
    <property type="component" value="Unassembled WGS sequence"/>
</dbReference>
<accession>A0A4R5VWC7</accession>
<evidence type="ECO:0000256" key="4">
    <source>
        <dbReference type="ARBA" id="ARBA00022884"/>
    </source>
</evidence>
<keyword evidence="1 5" id="KW-0489">Methyltransferase</keyword>
<dbReference type="Gene3D" id="3.40.50.150">
    <property type="entry name" value="Vaccinia Virus protein VP39"/>
    <property type="match status" value="1"/>
</dbReference>
<dbReference type="AlphaFoldDB" id="A0A4R5VWC7"/>
<keyword evidence="3 5" id="KW-0949">S-adenosyl-L-methionine</keyword>
<dbReference type="GO" id="GO:0001510">
    <property type="term" value="P:RNA methylation"/>
    <property type="evidence" value="ECO:0007669"/>
    <property type="project" value="InterPro"/>
</dbReference>
<dbReference type="InterPro" id="IPR054728">
    <property type="entry name" value="RsmB-like_ferredoxin"/>
</dbReference>
<dbReference type="InterPro" id="IPR023267">
    <property type="entry name" value="RCMT"/>
</dbReference>
<gene>
    <name evidence="7" type="ORF">E2I14_14800</name>
</gene>
<dbReference type="RefSeq" id="WP_133329906.1">
    <property type="nucleotide sequence ID" value="NZ_SMYL01000009.1"/>
</dbReference>
<comment type="caution">
    <text evidence="7">The sequence shown here is derived from an EMBL/GenBank/DDBJ whole genome shotgun (WGS) entry which is preliminary data.</text>
</comment>
<dbReference type="GO" id="GO:0003723">
    <property type="term" value="F:RNA binding"/>
    <property type="evidence" value="ECO:0007669"/>
    <property type="project" value="UniProtKB-UniRule"/>
</dbReference>
<dbReference type="PANTHER" id="PTHR22807">
    <property type="entry name" value="NOP2 YEAST -RELATED NOL1/NOP2/FMU SUN DOMAIN-CONTAINING"/>
    <property type="match status" value="1"/>
</dbReference>
<keyword evidence="8" id="KW-1185">Reference proteome</keyword>
<dbReference type="InterPro" id="IPR001678">
    <property type="entry name" value="MeTrfase_RsmB-F_NOP2_dom"/>
</dbReference>
<sequence length="420" mass="46042">MRLPPAIIGHTEEVLREVLRFTAPADNTLSRYFRDHTRLGARERGVIAESIYGLLRNKAVYTSFSESGSGALIRRMALLALADGVGVDSLGGLSEQETEWLTRVMEIDRTHLPLELRVNLPEWLLKKLTEQLGEEGMLAFSKATNLPAPLDLRVNSMKTDRAAVQAELALAPIQAEPTPFAPDGLRILKKPSLQNLPLFKSGAIEVQDEGSQLLAQIVGAKRGEMVVDFCAGAGGKTLALGAAMRNTGRLYAFDISEKRLAKLKPRLARSGLSNVHPVLIAHERDAKIKRLAGKLDRVLVDAPCSGLGTLRRNPDVKWRTQPSAIAELNEKQAAILDSAARLVKAGGRLVYATCSILREENEAIAEQFLATHADFELLPMSEVLAEQKVDLAMDQYLKLSPELHQTDGFFAAAFQRKKSS</sequence>
<dbReference type="InterPro" id="IPR049560">
    <property type="entry name" value="MeTrfase_RsmB-F_NOP2_cat"/>
</dbReference>
<evidence type="ECO:0000313" key="7">
    <source>
        <dbReference type="EMBL" id="TDK63476.1"/>
    </source>
</evidence>
<feature type="binding site" evidence="5">
    <location>
        <position position="301"/>
    </location>
    <ligand>
        <name>S-adenosyl-L-methionine</name>
        <dbReference type="ChEBI" id="CHEBI:59789"/>
    </ligand>
</feature>
<comment type="caution">
    <text evidence="5">Lacks conserved residue(s) required for the propagation of feature annotation.</text>
</comment>
<evidence type="ECO:0000256" key="3">
    <source>
        <dbReference type="ARBA" id="ARBA00022691"/>
    </source>
</evidence>
<comment type="similarity">
    <text evidence="5">Belongs to the class I-like SAM-binding methyltransferase superfamily. RsmB/NOP family.</text>
</comment>
<feature type="domain" description="SAM-dependent MTase RsmB/NOP-type" evidence="6">
    <location>
        <begin position="140"/>
        <end position="417"/>
    </location>
</feature>
<dbReference type="InterPro" id="IPR029063">
    <property type="entry name" value="SAM-dependent_MTases_sf"/>
</dbReference>
<dbReference type="Pfam" id="PF01189">
    <property type="entry name" value="Methyltr_RsmB-F"/>
    <property type="match status" value="1"/>
</dbReference>